<name>A0AAW1YN24_RUBAR</name>
<gene>
    <name evidence="1" type="ORF">M0R45_005501</name>
</gene>
<comment type="caution">
    <text evidence="1">The sequence shown here is derived from an EMBL/GenBank/DDBJ whole genome shotgun (WGS) entry which is preliminary data.</text>
</comment>
<dbReference type="Proteomes" id="UP001457282">
    <property type="component" value="Unassembled WGS sequence"/>
</dbReference>
<accession>A0AAW1YN24</accession>
<proteinExistence type="predicted"/>
<evidence type="ECO:0000313" key="2">
    <source>
        <dbReference type="Proteomes" id="UP001457282"/>
    </source>
</evidence>
<evidence type="ECO:0000313" key="1">
    <source>
        <dbReference type="EMBL" id="KAK9949994.1"/>
    </source>
</evidence>
<protein>
    <submittedName>
        <fullName evidence="1">Uncharacterized protein</fullName>
    </submittedName>
</protein>
<keyword evidence="2" id="KW-1185">Reference proteome</keyword>
<organism evidence="1 2">
    <name type="scientific">Rubus argutus</name>
    <name type="common">Southern blackberry</name>
    <dbReference type="NCBI Taxonomy" id="59490"/>
    <lineage>
        <taxon>Eukaryota</taxon>
        <taxon>Viridiplantae</taxon>
        <taxon>Streptophyta</taxon>
        <taxon>Embryophyta</taxon>
        <taxon>Tracheophyta</taxon>
        <taxon>Spermatophyta</taxon>
        <taxon>Magnoliopsida</taxon>
        <taxon>eudicotyledons</taxon>
        <taxon>Gunneridae</taxon>
        <taxon>Pentapetalae</taxon>
        <taxon>rosids</taxon>
        <taxon>fabids</taxon>
        <taxon>Rosales</taxon>
        <taxon>Rosaceae</taxon>
        <taxon>Rosoideae</taxon>
        <taxon>Rosoideae incertae sedis</taxon>
        <taxon>Rubus</taxon>
    </lineage>
</organism>
<dbReference type="AlphaFoldDB" id="A0AAW1YN24"/>
<reference evidence="1 2" key="1">
    <citation type="journal article" date="2023" name="G3 (Bethesda)">
        <title>A chromosome-length genome assembly and annotation of blackberry (Rubus argutus, cv. 'Hillquist').</title>
        <authorList>
            <person name="Bruna T."/>
            <person name="Aryal R."/>
            <person name="Dudchenko O."/>
            <person name="Sargent D.J."/>
            <person name="Mead D."/>
            <person name="Buti M."/>
            <person name="Cavallini A."/>
            <person name="Hytonen T."/>
            <person name="Andres J."/>
            <person name="Pham M."/>
            <person name="Weisz D."/>
            <person name="Mascagni F."/>
            <person name="Usai G."/>
            <person name="Natali L."/>
            <person name="Bassil N."/>
            <person name="Fernandez G.E."/>
            <person name="Lomsadze A."/>
            <person name="Armour M."/>
            <person name="Olukolu B."/>
            <person name="Poorten T."/>
            <person name="Britton C."/>
            <person name="Davik J."/>
            <person name="Ashrafi H."/>
            <person name="Aiden E.L."/>
            <person name="Borodovsky M."/>
            <person name="Worthington M."/>
        </authorList>
    </citation>
    <scope>NUCLEOTIDE SEQUENCE [LARGE SCALE GENOMIC DNA]</scope>
    <source>
        <strain evidence="1">PI 553951</strain>
    </source>
</reference>
<dbReference type="EMBL" id="JBEDUW010000001">
    <property type="protein sequence ID" value="KAK9949994.1"/>
    <property type="molecule type" value="Genomic_DNA"/>
</dbReference>
<sequence length="68" mass="7813">MVFTQWSHAGADLVEDLEEIQKEVLENYAKDLPPVYPEVVQHSDLSTLTWAPLMSQVSMACCVWEFKQ</sequence>